<dbReference type="InterPro" id="IPR003374">
    <property type="entry name" value="ApbE-like_sf"/>
</dbReference>
<dbReference type="Gene3D" id="1.10.3980.10">
    <property type="entry name" value="ApbE-like superfamily"/>
    <property type="match status" value="1"/>
</dbReference>
<dbReference type="GO" id="GO:0016740">
    <property type="term" value="F:transferase activity"/>
    <property type="evidence" value="ECO:0007669"/>
    <property type="project" value="UniProtKB-KW"/>
</dbReference>
<dbReference type="KEGG" id="hqi:H9L05_00795"/>
<sequence>MTQINRQAGLQPVVVDQEVYDLIARTLKLSKRSGGAFDITFAGGHADVPRRVRLRQFPGRY</sequence>
<protein>
    <submittedName>
        <fullName evidence="1">FAD:protein FMN transferase</fullName>
    </submittedName>
</protein>
<dbReference type="SUPFAM" id="SSF143631">
    <property type="entry name" value="ApbE-like"/>
    <property type="match status" value="1"/>
</dbReference>
<gene>
    <name evidence="1" type="ORF">H9L05_00795</name>
</gene>
<evidence type="ECO:0000313" key="1">
    <source>
        <dbReference type="EMBL" id="QNP53975.1"/>
    </source>
</evidence>
<proteinExistence type="predicted"/>
<dbReference type="InterPro" id="IPR024932">
    <property type="entry name" value="ApbE"/>
</dbReference>
<dbReference type="AlphaFoldDB" id="A0A7H0H0A9"/>
<dbReference type="EMBL" id="CP060784">
    <property type="protein sequence ID" value="QNP53975.1"/>
    <property type="molecule type" value="Genomic_DNA"/>
</dbReference>
<organism evidence="1 2">
    <name type="scientific">Hymenobacter qilianensis</name>
    <dbReference type="NCBI Taxonomy" id="1385715"/>
    <lineage>
        <taxon>Bacteria</taxon>
        <taxon>Pseudomonadati</taxon>
        <taxon>Bacteroidota</taxon>
        <taxon>Cytophagia</taxon>
        <taxon>Cytophagales</taxon>
        <taxon>Hymenobacteraceae</taxon>
        <taxon>Hymenobacter</taxon>
    </lineage>
</organism>
<dbReference type="Proteomes" id="UP000516093">
    <property type="component" value="Chromosome"/>
</dbReference>
<reference evidence="1 2" key="1">
    <citation type="submission" date="2020-08" db="EMBL/GenBank/DDBJ databases">
        <title>Genome sequence of Hymenobacter qilianensis JCM 19763T.</title>
        <authorList>
            <person name="Hyun D.-W."/>
            <person name="Bae J.-W."/>
        </authorList>
    </citation>
    <scope>NUCLEOTIDE SEQUENCE [LARGE SCALE GENOMIC DNA]</scope>
    <source>
        <strain evidence="1 2">JCM 19763</strain>
    </source>
</reference>
<name>A0A7H0H0A9_9BACT</name>
<accession>A0A7H0H0A9</accession>
<keyword evidence="1" id="KW-0808">Transferase</keyword>
<dbReference type="Pfam" id="PF02424">
    <property type="entry name" value="ApbE"/>
    <property type="match status" value="1"/>
</dbReference>
<keyword evidence="2" id="KW-1185">Reference proteome</keyword>
<evidence type="ECO:0000313" key="2">
    <source>
        <dbReference type="Proteomes" id="UP000516093"/>
    </source>
</evidence>